<feature type="non-terminal residue" evidence="2">
    <location>
        <position position="77"/>
    </location>
</feature>
<sequence length="77" mass="8234">ASPPADIGAAYGNATARRPPRDDPGSPILPRTPPRRRLRSHRPGAGGRCRRAGLGSVLAATARGIRGHLRRVGRRRL</sequence>
<proteinExistence type="predicted"/>
<gene>
    <name evidence="2" type="ORF">AVDCRST_MAG73-2490</name>
</gene>
<protein>
    <submittedName>
        <fullName evidence="2">Uncharacterized protein</fullName>
    </submittedName>
</protein>
<dbReference type="AlphaFoldDB" id="A0A6J4UFL3"/>
<feature type="non-terminal residue" evidence="2">
    <location>
        <position position="1"/>
    </location>
</feature>
<feature type="compositionally biased region" description="Basic residues" evidence="1">
    <location>
        <begin position="33"/>
        <end position="42"/>
    </location>
</feature>
<reference evidence="2" key="1">
    <citation type="submission" date="2020-02" db="EMBL/GenBank/DDBJ databases">
        <authorList>
            <person name="Meier V. D."/>
        </authorList>
    </citation>
    <scope>NUCLEOTIDE SEQUENCE</scope>
    <source>
        <strain evidence="2">AVDCRST_MAG73</strain>
    </source>
</reference>
<name>A0A6J4UFL3_9BACT</name>
<dbReference type="EMBL" id="CADCWE010000165">
    <property type="protein sequence ID" value="CAA9546775.1"/>
    <property type="molecule type" value="Genomic_DNA"/>
</dbReference>
<organism evidence="2">
    <name type="scientific">uncultured Thermomicrobiales bacterium</name>
    <dbReference type="NCBI Taxonomy" id="1645740"/>
    <lineage>
        <taxon>Bacteria</taxon>
        <taxon>Pseudomonadati</taxon>
        <taxon>Thermomicrobiota</taxon>
        <taxon>Thermomicrobia</taxon>
        <taxon>Thermomicrobiales</taxon>
        <taxon>environmental samples</taxon>
    </lineage>
</organism>
<feature type="region of interest" description="Disordered" evidence="1">
    <location>
        <begin position="1"/>
        <end position="52"/>
    </location>
</feature>
<accession>A0A6J4UFL3</accession>
<evidence type="ECO:0000313" key="2">
    <source>
        <dbReference type="EMBL" id="CAA9546775.1"/>
    </source>
</evidence>
<evidence type="ECO:0000256" key="1">
    <source>
        <dbReference type="SAM" id="MobiDB-lite"/>
    </source>
</evidence>